<dbReference type="Pfam" id="PF07593">
    <property type="entry name" value="UnbV_ASPIC"/>
    <property type="match status" value="1"/>
</dbReference>
<dbReference type="Gene3D" id="2.130.10.130">
    <property type="entry name" value="Integrin alpha, N-terminal"/>
    <property type="match status" value="2"/>
</dbReference>
<dbReference type="SUPFAM" id="SSF48452">
    <property type="entry name" value="TPR-like"/>
    <property type="match status" value="1"/>
</dbReference>
<protein>
    <recommendedName>
        <fullName evidence="2">ASPIC/UnbV domain-containing protein</fullName>
    </recommendedName>
</protein>
<gene>
    <name evidence="3" type="ORF">QE417_000433</name>
</gene>
<reference evidence="4" key="1">
    <citation type="submission" date="2023-07" db="EMBL/GenBank/DDBJ databases">
        <title>Functional and genomic diversity of the sorghum phyllosphere microbiome.</title>
        <authorList>
            <person name="Shade A."/>
        </authorList>
    </citation>
    <scope>NUCLEOTIDE SEQUENCE [LARGE SCALE GENOMIC DNA]</scope>
    <source>
        <strain evidence="4">SORGH_AS_0422</strain>
    </source>
</reference>
<dbReference type="Pfam" id="PF13517">
    <property type="entry name" value="FG-GAP_3"/>
    <property type="match status" value="4"/>
</dbReference>
<dbReference type="Proteomes" id="UP001258315">
    <property type="component" value="Unassembled WGS sequence"/>
</dbReference>
<keyword evidence="4" id="KW-1185">Reference proteome</keyword>
<dbReference type="InterPro" id="IPR028994">
    <property type="entry name" value="Integrin_alpha_N"/>
</dbReference>
<evidence type="ECO:0000256" key="1">
    <source>
        <dbReference type="ARBA" id="ARBA00022729"/>
    </source>
</evidence>
<accession>A0ABU3GPF3</accession>
<sequence length="734" mass="79711">MMKIIVYLCLLGLLYSCKPKLNSNEQMVQRLKEQMAFANTPENEYAPAAVLKHLDSVISAPRLGTDVVSLNIKKAITLLQLGKEQQAVNLMDSLLNKTFIADYLVKQAAIKTLALSYLRLGERTNCIHNHSAESCIFPIAGNGIHTDKTGSEKAIELYQKLLKTDPYDYESRWLLNIAYMTTGGYPGKVPQQLILNIGADTAQAQPFKEVAMGLGLAIKKISGGSIVDDFDNDGYDDIITSSASLAEPMHYFHNNKNGSFTDLGKPSGLSAFTGGLNMMQTDYNNDGFKDIFVVRGGWKGKFGKEPNSLLKNNGNGTFTDVTEESGLLSFHPTQTATWADFNNDGWLDVFIGNESAPGSENISELYINNKNGTFTEQAAAAGCAVSLFVKGVTSGDYDNDGLPDLYISTMNGTNKLFKNQTTKNGQVKFIDATAQAGLPDVGQATFATWFFDYDNDGNLDLLACGYGNDTPIASIVGEEALDHYRGNNGKVVLYHNKGKGKFENVSVQAGLTKIAFAMGANFGDIDNDGFPDFYLGTGNPQFSSLVPNKLYRNNKGHNFTDITAPARVGSLQKGHGVSFADLDNDGYQDIHVSLGGAFIGDAYQNALFINPASAQNQWIDIALVGAESNRAAVGAKLKVTFTTNGQQRSVYREVNSGGSFGSNPLEQHIGVGKAAQIDAIEVFWPVTGKTQSFKNVKPGSHIEITEGKVSYDTFNLKRFHFTEVKPHSMAGMDM</sequence>
<dbReference type="PANTHER" id="PTHR16026">
    <property type="entry name" value="CARTILAGE ACIDIC PROTEIN 1"/>
    <property type="match status" value="1"/>
</dbReference>
<dbReference type="InterPro" id="IPR013517">
    <property type="entry name" value="FG-GAP"/>
</dbReference>
<dbReference type="PROSITE" id="PS51257">
    <property type="entry name" value="PROKAR_LIPOPROTEIN"/>
    <property type="match status" value="1"/>
</dbReference>
<feature type="domain" description="ASPIC/UnbV" evidence="2">
    <location>
        <begin position="632"/>
        <end position="701"/>
    </location>
</feature>
<comment type="caution">
    <text evidence="3">The sequence shown here is derived from an EMBL/GenBank/DDBJ whole genome shotgun (WGS) entry which is preliminary data.</text>
</comment>
<organism evidence="3 4">
    <name type="scientific">Mucilaginibacter terrae</name>
    <dbReference type="NCBI Taxonomy" id="1955052"/>
    <lineage>
        <taxon>Bacteria</taxon>
        <taxon>Pseudomonadati</taxon>
        <taxon>Bacteroidota</taxon>
        <taxon>Sphingobacteriia</taxon>
        <taxon>Sphingobacteriales</taxon>
        <taxon>Sphingobacteriaceae</taxon>
        <taxon>Mucilaginibacter</taxon>
    </lineage>
</organism>
<proteinExistence type="predicted"/>
<dbReference type="PANTHER" id="PTHR16026:SF0">
    <property type="entry name" value="CARTILAGE ACIDIC PROTEIN 1"/>
    <property type="match status" value="1"/>
</dbReference>
<dbReference type="RefSeq" id="WP_311947224.1">
    <property type="nucleotide sequence ID" value="NZ_JAVLVU010000001.1"/>
</dbReference>
<keyword evidence="1" id="KW-0732">Signal</keyword>
<evidence type="ECO:0000259" key="2">
    <source>
        <dbReference type="Pfam" id="PF07593"/>
    </source>
</evidence>
<dbReference type="SUPFAM" id="SSF69318">
    <property type="entry name" value="Integrin alpha N-terminal domain"/>
    <property type="match status" value="2"/>
</dbReference>
<evidence type="ECO:0000313" key="3">
    <source>
        <dbReference type="EMBL" id="MDT3401361.1"/>
    </source>
</evidence>
<dbReference type="InterPro" id="IPR011519">
    <property type="entry name" value="UnbV_ASPIC"/>
</dbReference>
<dbReference type="InterPro" id="IPR027039">
    <property type="entry name" value="Crtac1"/>
</dbReference>
<dbReference type="InterPro" id="IPR011990">
    <property type="entry name" value="TPR-like_helical_dom_sf"/>
</dbReference>
<name>A0ABU3GPF3_9SPHI</name>
<evidence type="ECO:0000313" key="4">
    <source>
        <dbReference type="Proteomes" id="UP001258315"/>
    </source>
</evidence>
<dbReference type="EMBL" id="JAVLVU010000001">
    <property type="protein sequence ID" value="MDT3401361.1"/>
    <property type="molecule type" value="Genomic_DNA"/>
</dbReference>